<evidence type="ECO:0000313" key="4">
    <source>
        <dbReference type="Proteomes" id="UP000494256"/>
    </source>
</evidence>
<keyword evidence="3" id="KW-1185">Reference proteome</keyword>
<evidence type="ECO:0000313" key="1">
    <source>
        <dbReference type="EMBL" id="CAB3220252.1"/>
    </source>
</evidence>
<proteinExistence type="predicted"/>
<gene>
    <name evidence="2" type="ORF">APLA_LOCUS11340</name>
    <name evidence="1" type="ORF">APLA_LOCUS204</name>
</gene>
<dbReference type="Proteomes" id="UP000494256">
    <property type="component" value="Unassembled WGS sequence"/>
</dbReference>
<comment type="caution">
    <text evidence="1">The sequence shown here is derived from an EMBL/GenBank/DDBJ whole genome shotgun (WGS) entry which is preliminary data.</text>
</comment>
<evidence type="ECO:0000313" key="3">
    <source>
        <dbReference type="Proteomes" id="UP000494106"/>
    </source>
</evidence>
<dbReference type="OrthoDB" id="7474945at2759"/>
<dbReference type="EMBL" id="CADEBC010000045">
    <property type="protein sequence ID" value="CAB3220252.1"/>
    <property type="molecule type" value="Genomic_DNA"/>
</dbReference>
<sequence length="298" mass="34807">MVFCYKIITESPRRSGCVSPRKKSPTNNIIQNVPDSLSLLLGSLEYDSNSTDILDSIPEREWKLLAALARKREEDDEREKLADQFRRMWQKEKEEREMVEAETNMQYTRYITKKRRDEQSWHDYKQYQKSLELQLKRQQLLDCIKEKEERSAEVLAWIDDHKANTMVDRALEDEARALLAADRRSRIGEAEDFRRRVQLIDTQKKSDDAGKRRRAMLKDASRRLAISNALSTWESSLVRREVFALDTARRAQHAASAALTDARSASLARARDARKRRARKLAAVTQQLREAIRSGRRS</sequence>
<organism evidence="1 3">
    <name type="scientific">Arctia plantaginis</name>
    <name type="common">Wood tiger moth</name>
    <name type="synonym">Phalaena plantaginis</name>
    <dbReference type="NCBI Taxonomy" id="874455"/>
    <lineage>
        <taxon>Eukaryota</taxon>
        <taxon>Metazoa</taxon>
        <taxon>Ecdysozoa</taxon>
        <taxon>Arthropoda</taxon>
        <taxon>Hexapoda</taxon>
        <taxon>Insecta</taxon>
        <taxon>Pterygota</taxon>
        <taxon>Neoptera</taxon>
        <taxon>Endopterygota</taxon>
        <taxon>Lepidoptera</taxon>
        <taxon>Glossata</taxon>
        <taxon>Ditrysia</taxon>
        <taxon>Noctuoidea</taxon>
        <taxon>Erebidae</taxon>
        <taxon>Arctiinae</taxon>
        <taxon>Arctia</taxon>
    </lineage>
</organism>
<dbReference type="Proteomes" id="UP000494106">
    <property type="component" value="Unassembled WGS sequence"/>
</dbReference>
<name>A0A8S0YM81_ARCPL</name>
<evidence type="ECO:0000313" key="2">
    <source>
        <dbReference type="EMBL" id="CAB3246025.1"/>
    </source>
</evidence>
<dbReference type="AlphaFoldDB" id="A0A8S0YM81"/>
<protein>
    <submittedName>
        <fullName evidence="1">Uncharacterized protein</fullName>
    </submittedName>
</protein>
<dbReference type="EMBL" id="CADEBD010000327">
    <property type="protein sequence ID" value="CAB3246025.1"/>
    <property type="molecule type" value="Genomic_DNA"/>
</dbReference>
<accession>A0A8S0YM81</accession>
<reference evidence="3 4" key="1">
    <citation type="submission" date="2020-04" db="EMBL/GenBank/DDBJ databases">
        <authorList>
            <person name="Wallbank WR R."/>
            <person name="Pardo Diaz C."/>
            <person name="Kozak K."/>
            <person name="Martin S."/>
            <person name="Jiggins C."/>
            <person name="Moest M."/>
            <person name="Warren A I."/>
            <person name="Byers J.R.P. K."/>
            <person name="Montejo-Kovacevich G."/>
            <person name="Yen C E."/>
        </authorList>
    </citation>
    <scope>NUCLEOTIDE SEQUENCE [LARGE SCALE GENOMIC DNA]</scope>
</reference>